<comment type="caution">
    <text evidence="1">The sequence shown here is derived from an EMBL/GenBank/DDBJ whole genome shotgun (WGS) entry which is preliminary data.</text>
</comment>
<reference evidence="1 2" key="1">
    <citation type="submission" date="2024-01" db="EMBL/GenBank/DDBJ databases">
        <title>The complete chloroplast genome sequence of Lithospermum erythrorhizon: insights into the phylogenetic relationship among Boraginaceae species and the maternal lineages of purple gromwells.</title>
        <authorList>
            <person name="Okada T."/>
            <person name="Watanabe K."/>
        </authorList>
    </citation>
    <scope>NUCLEOTIDE SEQUENCE [LARGE SCALE GENOMIC DNA]</scope>
</reference>
<dbReference type="PANTHER" id="PTHR24559">
    <property type="entry name" value="TRANSPOSON TY3-I GAG-POL POLYPROTEIN"/>
    <property type="match status" value="1"/>
</dbReference>
<keyword evidence="2" id="KW-1185">Reference proteome</keyword>
<gene>
    <name evidence="1" type="ORF">LIER_06798</name>
</gene>
<dbReference type="EMBL" id="BAABME010001011">
    <property type="protein sequence ID" value="GAA0146984.1"/>
    <property type="molecule type" value="Genomic_DNA"/>
</dbReference>
<accession>A0AAV3P5N8</accession>
<evidence type="ECO:0008006" key="3">
    <source>
        <dbReference type="Google" id="ProtNLM"/>
    </source>
</evidence>
<dbReference type="Proteomes" id="UP001454036">
    <property type="component" value="Unassembled WGS sequence"/>
</dbReference>
<organism evidence="1 2">
    <name type="scientific">Lithospermum erythrorhizon</name>
    <name type="common">Purple gromwell</name>
    <name type="synonym">Lithospermum officinale var. erythrorhizon</name>
    <dbReference type="NCBI Taxonomy" id="34254"/>
    <lineage>
        <taxon>Eukaryota</taxon>
        <taxon>Viridiplantae</taxon>
        <taxon>Streptophyta</taxon>
        <taxon>Embryophyta</taxon>
        <taxon>Tracheophyta</taxon>
        <taxon>Spermatophyta</taxon>
        <taxon>Magnoliopsida</taxon>
        <taxon>eudicotyledons</taxon>
        <taxon>Gunneridae</taxon>
        <taxon>Pentapetalae</taxon>
        <taxon>asterids</taxon>
        <taxon>lamiids</taxon>
        <taxon>Boraginales</taxon>
        <taxon>Boraginaceae</taxon>
        <taxon>Boraginoideae</taxon>
        <taxon>Lithospermeae</taxon>
        <taxon>Lithospermum</taxon>
    </lineage>
</organism>
<dbReference type="InterPro" id="IPR043502">
    <property type="entry name" value="DNA/RNA_pol_sf"/>
</dbReference>
<dbReference type="InterPro" id="IPR053134">
    <property type="entry name" value="RNA-dir_DNA_polymerase"/>
</dbReference>
<dbReference type="AlphaFoldDB" id="A0AAV3P5N8"/>
<sequence length="243" mass="28033">MSGHEANRDKSRYSEYHREYVHDTDECRILKIEMEKLIKRGHLKELVDTITSSPKKPTKRKPKLPMRSRREVYCSSSASISMEAISFSDDELQGLDLPHDDSVIIALFIALVDIGSTSDILYLSTYDKLGLPRNMLQTMHTPLTDYRIEVEMLLKGDAIHELQFPKWIANVVLVKKSNGTWRMYTDFTSLNKACPKDFYPLPCLARLVDGSTGHEVFDFIYASLDYHQMKLYPEDEKNTAFIT</sequence>
<dbReference type="PANTHER" id="PTHR24559:SF430">
    <property type="entry name" value="RNA-DIRECTED DNA POLYMERASE"/>
    <property type="match status" value="1"/>
</dbReference>
<evidence type="ECO:0000313" key="2">
    <source>
        <dbReference type="Proteomes" id="UP001454036"/>
    </source>
</evidence>
<protein>
    <recommendedName>
        <fullName evidence="3">Transposon Ty3-I Gag-Pol polyprotein</fullName>
    </recommendedName>
</protein>
<proteinExistence type="predicted"/>
<dbReference type="SUPFAM" id="SSF56672">
    <property type="entry name" value="DNA/RNA polymerases"/>
    <property type="match status" value="1"/>
</dbReference>
<name>A0AAV3P5N8_LITER</name>
<dbReference type="Gene3D" id="3.10.10.10">
    <property type="entry name" value="HIV Type 1 Reverse Transcriptase, subunit A, domain 1"/>
    <property type="match status" value="1"/>
</dbReference>
<evidence type="ECO:0000313" key="1">
    <source>
        <dbReference type="EMBL" id="GAA0146984.1"/>
    </source>
</evidence>